<keyword evidence="1" id="KW-1133">Transmembrane helix</keyword>
<name>A0A381QGV4_9ZZZZ</name>
<accession>A0A381QGV4</accession>
<dbReference type="EMBL" id="UINC01001358">
    <property type="protein sequence ID" value="SUZ78555.1"/>
    <property type="molecule type" value="Genomic_DNA"/>
</dbReference>
<feature type="transmembrane region" description="Helical" evidence="1">
    <location>
        <begin position="36"/>
        <end position="54"/>
    </location>
</feature>
<evidence type="ECO:0000313" key="2">
    <source>
        <dbReference type="EMBL" id="SUZ78555.1"/>
    </source>
</evidence>
<sequence>VKSIGLILILLAFLILSGYGVYEMLHDEELSKLMKFSLTGLYFGFVVVFVGVLTQRLKERKSDKYIGVEK</sequence>
<keyword evidence="1" id="KW-0472">Membrane</keyword>
<keyword evidence="1" id="KW-0812">Transmembrane</keyword>
<evidence type="ECO:0000256" key="1">
    <source>
        <dbReference type="SAM" id="Phobius"/>
    </source>
</evidence>
<organism evidence="2">
    <name type="scientific">marine metagenome</name>
    <dbReference type="NCBI Taxonomy" id="408172"/>
    <lineage>
        <taxon>unclassified sequences</taxon>
        <taxon>metagenomes</taxon>
        <taxon>ecological metagenomes</taxon>
    </lineage>
</organism>
<protein>
    <submittedName>
        <fullName evidence="2">Uncharacterized protein</fullName>
    </submittedName>
</protein>
<reference evidence="2" key="1">
    <citation type="submission" date="2018-05" db="EMBL/GenBank/DDBJ databases">
        <authorList>
            <person name="Lanie J.A."/>
            <person name="Ng W.-L."/>
            <person name="Kazmierczak K.M."/>
            <person name="Andrzejewski T.M."/>
            <person name="Davidsen T.M."/>
            <person name="Wayne K.J."/>
            <person name="Tettelin H."/>
            <person name="Glass J.I."/>
            <person name="Rusch D."/>
            <person name="Podicherti R."/>
            <person name="Tsui H.-C.T."/>
            <person name="Winkler M.E."/>
        </authorList>
    </citation>
    <scope>NUCLEOTIDE SEQUENCE</scope>
</reference>
<feature type="non-terminal residue" evidence="2">
    <location>
        <position position="1"/>
    </location>
</feature>
<gene>
    <name evidence="2" type="ORF">METZ01_LOCUS31409</name>
</gene>
<proteinExistence type="predicted"/>
<dbReference type="AlphaFoldDB" id="A0A381QGV4"/>